<dbReference type="Proteomes" id="UP000663853">
    <property type="component" value="Unassembled WGS sequence"/>
</dbReference>
<organism evidence="3 4">
    <name type="scientific">Rhizoctonia solani</name>
    <dbReference type="NCBI Taxonomy" id="456999"/>
    <lineage>
        <taxon>Eukaryota</taxon>
        <taxon>Fungi</taxon>
        <taxon>Dikarya</taxon>
        <taxon>Basidiomycota</taxon>
        <taxon>Agaricomycotina</taxon>
        <taxon>Agaricomycetes</taxon>
        <taxon>Cantharellales</taxon>
        <taxon>Ceratobasidiaceae</taxon>
        <taxon>Rhizoctonia</taxon>
    </lineage>
</organism>
<reference evidence="3" key="1">
    <citation type="submission" date="2021-01" db="EMBL/GenBank/DDBJ databases">
        <authorList>
            <person name="Kaushik A."/>
        </authorList>
    </citation>
    <scope>NUCLEOTIDE SEQUENCE</scope>
    <source>
        <strain evidence="3">AG6-10EEA</strain>
    </source>
</reference>
<dbReference type="EMBL" id="CAJMXA010004164">
    <property type="protein sequence ID" value="CAE6536184.1"/>
    <property type="molecule type" value="Genomic_DNA"/>
</dbReference>
<feature type="domain" description="DRBM" evidence="2">
    <location>
        <begin position="6"/>
        <end position="75"/>
    </location>
</feature>
<dbReference type="AlphaFoldDB" id="A0A8H3DRT7"/>
<name>A0A8H3DRT7_9AGAM</name>
<dbReference type="Gene3D" id="3.30.160.20">
    <property type="match status" value="1"/>
</dbReference>
<evidence type="ECO:0000313" key="4">
    <source>
        <dbReference type="Proteomes" id="UP000663853"/>
    </source>
</evidence>
<evidence type="ECO:0000256" key="1">
    <source>
        <dbReference type="PROSITE-ProRule" id="PRU00266"/>
    </source>
</evidence>
<evidence type="ECO:0000313" key="3">
    <source>
        <dbReference type="EMBL" id="CAE6536184.1"/>
    </source>
</evidence>
<keyword evidence="1" id="KW-0694">RNA-binding</keyword>
<accession>A0A8H3DRT7</accession>
<protein>
    <recommendedName>
        <fullName evidence="2">DRBM domain-containing protein</fullName>
    </recommendedName>
</protein>
<dbReference type="Pfam" id="PF00035">
    <property type="entry name" value="dsrm"/>
    <property type="match status" value="1"/>
</dbReference>
<evidence type="ECO:0000259" key="2">
    <source>
        <dbReference type="PROSITE" id="PS50137"/>
    </source>
</evidence>
<dbReference type="SUPFAM" id="SSF54768">
    <property type="entry name" value="dsRNA-binding domain-like"/>
    <property type="match status" value="1"/>
</dbReference>
<comment type="caution">
    <text evidence="3">The sequence shown here is derived from an EMBL/GenBank/DDBJ whole genome shotgun (WGS) entry which is preliminary data.</text>
</comment>
<dbReference type="PROSITE" id="PS50137">
    <property type="entry name" value="DS_RBD"/>
    <property type="match status" value="1"/>
</dbReference>
<dbReference type="GO" id="GO:0003723">
    <property type="term" value="F:RNA binding"/>
    <property type="evidence" value="ECO:0007669"/>
    <property type="project" value="UniProtKB-UniRule"/>
</dbReference>
<sequence>MSREPDSVMTLNNILQRQGRTNALLWKETSQGPAHGPTWIVSAMIDEVEYGYGKQPRKMEARQEAALKVITLTDELRLRRLMVIDDLVGSSGPRAGRNDR</sequence>
<proteinExistence type="predicted"/>
<gene>
    <name evidence="3" type="ORF">RDB_LOCUS179754</name>
</gene>
<dbReference type="InterPro" id="IPR014720">
    <property type="entry name" value="dsRBD_dom"/>
</dbReference>